<protein>
    <submittedName>
        <fullName evidence="1">Uncharacterized protein</fullName>
    </submittedName>
</protein>
<reference evidence="1 2" key="1">
    <citation type="journal article" date="2024" name="Nat. Commun.">
        <title>Phylogenomics reveals the evolutionary origins of lichenization in chlorophyte algae.</title>
        <authorList>
            <person name="Puginier C."/>
            <person name="Libourel C."/>
            <person name="Otte J."/>
            <person name="Skaloud P."/>
            <person name="Haon M."/>
            <person name="Grisel S."/>
            <person name="Petersen M."/>
            <person name="Berrin J.G."/>
            <person name="Delaux P.M."/>
            <person name="Dal Grande F."/>
            <person name="Keller J."/>
        </authorList>
    </citation>
    <scope>NUCLEOTIDE SEQUENCE [LARGE SCALE GENOMIC DNA]</scope>
    <source>
        <strain evidence="1 2">SAG 2036</strain>
    </source>
</reference>
<evidence type="ECO:0000313" key="1">
    <source>
        <dbReference type="EMBL" id="KAK9799394.1"/>
    </source>
</evidence>
<gene>
    <name evidence="1" type="ORF">WJX73_000825</name>
</gene>
<accession>A0AAW1NVR6</accession>
<evidence type="ECO:0000313" key="2">
    <source>
        <dbReference type="Proteomes" id="UP001465755"/>
    </source>
</evidence>
<comment type="caution">
    <text evidence="1">The sequence shown here is derived from an EMBL/GenBank/DDBJ whole genome shotgun (WGS) entry which is preliminary data.</text>
</comment>
<sequence length="164" mass="17850">MTEASASTPDHGVVSVATASAHQANDPLSKSILDQLQALPKVEAVLRQGLTDPVWSDLQLATHQQGALQKHAQETVADLQGFQEWYEQQTSRVISTQAELISLIDELDRQAASLLTRLHKSNLLMTAAAKQLHNAHGLADLPLLQERVQQCTKQLAEFQGTAGQ</sequence>
<name>A0AAW1NVR6_9CHLO</name>
<proteinExistence type="predicted"/>
<keyword evidence="2" id="KW-1185">Reference proteome</keyword>
<dbReference type="EMBL" id="JALJOQ010000089">
    <property type="protein sequence ID" value="KAK9799394.1"/>
    <property type="molecule type" value="Genomic_DNA"/>
</dbReference>
<dbReference type="Proteomes" id="UP001465755">
    <property type="component" value="Unassembled WGS sequence"/>
</dbReference>
<organism evidence="1 2">
    <name type="scientific">Symbiochloris irregularis</name>
    <dbReference type="NCBI Taxonomy" id="706552"/>
    <lineage>
        <taxon>Eukaryota</taxon>
        <taxon>Viridiplantae</taxon>
        <taxon>Chlorophyta</taxon>
        <taxon>core chlorophytes</taxon>
        <taxon>Trebouxiophyceae</taxon>
        <taxon>Trebouxiales</taxon>
        <taxon>Trebouxiaceae</taxon>
        <taxon>Symbiochloris</taxon>
    </lineage>
</organism>
<dbReference type="AlphaFoldDB" id="A0AAW1NVR6"/>